<protein>
    <submittedName>
        <fullName evidence="2">LSU ribosomal protein L28p @ LSU ribosomal protein L28p, zinc-dependent</fullName>
    </submittedName>
</protein>
<proteinExistence type="predicted"/>
<feature type="region of interest" description="Disordered" evidence="1">
    <location>
        <begin position="1"/>
        <end position="61"/>
    </location>
</feature>
<feature type="compositionally biased region" description="Low complexity" evidence="1">
    <location>
        <begin position="1"/>
        <end position="35"/>
    </location>
</feature>
<dbReference type="GO" id="GO:0005840">
    <property type="term" value="C:ribosome"/>
    <property type="evidence" value="ECO:0007669"/>
    <property type="project" value="UniProtKB-KW"/>
</dbReference>
<accession>A0A6J4NQT6</accession>
<organism evidence="2">
    <name type="scientific">uncultured Nocardioidaceae bacterium</name>
    <dbReference type="NCBI Taxonomy" id="253824"/>
    <lineage>
        <taxon>Bacteria</taxon>
        <taxon>Bacillati</taxon>
        <taxon>Actinomycetota</taxon>
        <taxon>Actinomycetes</taxon>
        <taxon>Propionibacteriales</taxon>
        <taxon>Nocardioidaceae</taxon>
        <taxon>environmental samples</taxon>
    </lineage>
</organism>
<gene>
    <name evidence="2" type="ORF">AVDCRST_MAG47-2711</name>
</gene>
<evidence type="ECO:0000313" key="2">
    <source>
        <dbReference type="EMBL" id="CAA9389137.1"/>
    </source>
</evidence>
<dbReference type="EMBL" id="CADCUK010000175">
    <property type="protein sequence ID" value="CAA9389137.1"/>
    <property type="molecule type" value="Genomic_DNA"/>
</dbReference>
<feature type="non-terminal residue" evidence="2">
    <location>
        <position position="1"/>
    </location>
</feature>
<keyword evidence="2" id="KW-0689">Ribosomal protein</keyword>
<feature type="compositionally biased region" description="Low complexity" evidence="1">
    <location>
        <begin position="50"/>
        <end position="61"/>
    </location>
</feature>
<feature type="non-terminal residue" evidence="2">
    <location>
        <position position="61"/>
    </location>
</feature>
<name>A0A6J4NQT6_9ACTN</name>
<sequence>WLPSATSAPRARASATTGLGPARSRSVASTRTSSACVRPSTARPSVSTCAPAASRPARSPA</sequence>
<reference evidence="2" key="1">
    <citation type="submission" date="2020-02" db="EMBL/GenBank/DDBJ databases">
        <authorList>
            <person name="Meier V. D."/>
        </authorList>
    </citation>
    <scope>NUCLEOTIDE SEQUENCE</scope>
    <source>
        <strain evidence="2">AVDCRST_MAG47</strain>
    </source>
</reference>
<keyword evidence="2" id="KW-0687">Ribonucleoprotein</keyword>
<dbReference type="AlphaFoldDB" id="A0A6J4NQT6"/>
<evidence type="ECO:0000256" key="1">
    <source>
        <dbReference type="SAM" id="MobiDB-lite"/>
    </source>
</evidence>